<accession>A0AA36CSU2</accession>
<organism evidence="2 3">
    <name type="scientific">Mesorhabditis spiculigera</name>
    <dbReference type="NCBI Taxonomy" id="96644"/>
    <lineage>
        <taxon>Eukaryota</taxon>
        <taxon>Metazoa</taxon>
        <taxon>Ecdysozoa</taxon>
        <taxon>Nematoda</taxon>
        <taxon>Chromadorea</taxon>
        <taxon>Rhabditida</taxon>
        <taxon>Rhabditina</taxon>
        <taxon>Rhabditomorpha</taxon>
        <taxon>Rhabditoidea</taxon>
        <taxon>Rhabditidae</taxon>
        <taxon>Mesorhabditinae</taxon>
        <taxon>Mesorhabditis</taxon>
    </lineage>
</organism>
<sequence>MVAIGKEERAGGDPETKTDMTNVEKGDVEKRDPSPVKSYSQKFWDIVQGGWKWTSVKPEKREKWIIFGSTLYTEGKSGEYTAQELLFDRISPDPSNRLVYVRTVDWKPFIANPIPCSSMYLHFETRVEQVRVLETLIAAYAEPKPTLWNISEEVRELPETRFARLLGAIQLFVLF</sequence>
<feature type="compositionally biased region" description="Basic and acidic residues" evidence="1">
    <location>
        <begin position="1"/>
        <end position="34"/>
    </location>
</feature>
<feature type="region of interest" description="Disordered" evidence="1">
    <location>
        <begin position="1"/>
        <end position="35"/>
    </location>
</feature>
<dbReference type="EMBL" id="CATQJA010002622">
    <property type="protein sequence ID" value="CAJ0573696.1"/>
    <property type="molecule type" value="Genomic_DNA"/>
</dbReference>
<name>A0AA36CSU2_9BILA</name>
<evidence type="ECO:0000256" key="1">
    <source>
        <dbReference type="SAM" id="MobiDB-lite"/>
    </source>
</evidence>
<proteinExistence type="predicted"/>
<evidence type="ECO:0000313" key="2">
    <source>
        <dbReference type="EMBL" id="CAJ0573696.1"/>
    </source>
</evidence>
<comment type="caution">
    <text evidence="2">The sequence shown here is derived from an EMBL/GenBank/DDBJ whole genome shotgun (WGS) entry which is preliminary data.</text>
</comment>
<keyword evidence="3" id="KW-1185">Reference proteome</keyword>
<dbReference type="AlphaFoldDB" id="A0AA36CSU2"/>
<gene>
    <name evidence="2" type="ORF">MSPICULIGERA_LOCUS12048</name>
</gene>
<protein>
    <submittedName>
        <fullName evidence="2">Uncharacterized protein</fullName>
    </submittedName>
</protein>
<feature type="non-terminal residue" evidence="2">
    <location>
        <position position="1"/>
    </location>
</feature>
<reference evidence="2" key="1">
    <citation type="submission" date="2023-06" db="EMBL/GenBank/DDBJ databases">
        <authorList>
            <person name="Delattre M."/>
        </authorList>
    </citation>
    <scope>NUCLEOTIDE SEQUENCE</scope>
    <source>
        <strain evidence="2">AF72</strain>
    </source>
</reference>
<evidence type="ECO:0000313" key="3">
    <source>
        <dbReference type="Proteomes" id="UP001177023"/>
    </source>
</evidence>
<dbReference type="Proteomes" id="UP001177023">
    <property type="component" value="Unassembled WGS sequence"/>
</dbReference>